<dbReference type="CDD" id="cd14686">
    <property type="entry name" value="bZIP"/>
    <property type="match status" value="1"/>
</dbReference>
<comment type="caution">
    <text evidence="3">The sequence shown here is derived from an EMBL/GenBank/DDBJ whole genome shotgun (WGS) entry which is preliminary data.</text>
</comment>
<protein>
    <recommendedName>
        <fullName evidence="5">Kelch repeat-containing protein</fullName>
    </recommendedName>
</protein>
<dbReference type="EMBL" id="PKMF04000113">
    <property type="protein sequence ID" value="KAK7849453.1"/>
    <property type="molecule type" value="Genomic_DNA"/>
</dbReference>
<evidence type="ECO:0000256" key="2">
    <source>
        <dbReference type="SAM" id="MobiDB-lite"/>
    </source>
</evidence>
<feature type="region of interest" description="Disordered" evidence="2">
    <location>
        <begin position="57"/>
        <end position="83"/>
    </location>
</feature>
<dbReference type="Proteomes" id="UP000237347">
    <property type="component" value="Unassembled WGS sequence"/>
</dbReference>
<feature type="compositionally biased region" description="Acidic residues" evidence="2">
    <location>
        <begin position="421"/>
        <end position="441"/>
    </location>
</feature>
<dbReference type="SUPFAM" id="SSF117281">
    <property type="entry name" value="Kelch motif"/>
    <property type="match status" value="1"/>
</dbReference>
<evidence type="ECO:0008006" key="5">
    <source>
        <dbReference type="Google" id="ProtNLM"/>
    </source>
</evidence>
<evidence type="ECO:0000313" key="3">
    <source>
        <dbReference type="EMBL" id="KAK7849453.1"/>
    </source>
</evidence>
<reference evidence="3 4" key="1">
    <citation type="journal article" date="2018" name="Sci. Data">
        <title>The draft genome sequence of cork oak.</title>
        <authorList>
            <person name="Ramos A.M."/>
            <person name="Usie A."/>
            <person name="Barbosa P."/>
            <person name="Barros P.M."/>
            <person name="Capote T."/>
            <person name="Chaves I."/>
            <person name="Simoes F."/>
            <person name="Abreu I."/>
            <person name="Carrasquinho I."/>
            <person name="Faro C."/>
            <person name="Guimaraes J.B."/>
            <person name="Mendonca D."/>
            <person name="Nobrega F."/>
            <person name="Rodrigues L."/>
            <person name="Saibo N.J.M."/>
            <person name="Varela M.C."/>
            <person name="Egas C."/>
            <person name="Matos J."/>
            <person name="Miguel C.M."/>
            <person name="Oliveira M.M."/>
            <person name="Ricardo C.P."/>
            <person name="Goncalves S."/>
        </authorList>
    </citation>
    <scope>NUCLEOTIDE SEQUENCE [LARGE SCALE GENOMIC DNA]</scope>
    <source>
        <strain evidence="4">cv. HL8</strain>
    </source>
</reference>
<feature type="region of interest" description="Disordered" evidence="2">
    <location>
        <begin position="417"/>
        <end position="441"/>
    </location>
</feature>
<sequence>MASEKSDSAEPAAAAAAAAATAAAATAAKSNQLYVFFGHESSSVLYSMYEIPVPNPLPSPPTKAAQTAEMQNPSPLPNTTPNPILKLKRGEYPRGMCCVQLGSKFYFFGGEYDDLDHPYVAKDVKTKYKNVKRDRYPRDVYVFDPTNANTNTTTTTTIDDDKKKLTMVSGTPMQTGKAKPLGFVVDEKIYVVGSTFTSKFLKNVDEKNSDIKKHVLFEVYDPVVDKWSTLSTPSHPLIRDSETEETEWVGHAVVGRKVLLHNQFGYGVVQHRLYCYDLDRGEWMNYPNLPSYSGSFLGRSEFVGNTLYGVYNRKVSAIAPLADANAEEEENMGADVENPLYFPSEDLCSVVDAIYHNFPPKLDSSITSSSLLHLGNGVFCFVMSGRPLHRHGYHAIEDNKKGVISIVIFQALGDKHLRGEGEDEDEDEDEYEYSSDEDEDEGSAGFFRAKFLYSAHYHINTRSRNLGDIHGCFSLGLSFNFGDGSDPNCAENGKGPMSNSPSDPHLVPQSVPDVQPWMKEAMAWFLQYVGDDINDNFIMTTSPSSLGERRHINHHLPWQLQHHMLTQERPAAQTKIAWYIARKALIEERRQLQDLQREHEILRKENTMLTNERDLYQSWISRFFDDQRFQAIADPFEPQPVTSSVPSSSQPTEPLVNNQSGDTSHRMETLSLS</sequence>
<feature type="coiled-coil region" evidence="1">
    <location>
        <begin position="585"/>
        <end position="612"/>
    </location>
</feature>
<dbReference type="InterPro" id="IPR015915">
    <property type="entry name" value="Kelch-typ_b-propeller"/>
</dbReference>
<feature type="region of interest" description="Disordered" evidence="2">
    <location>
        <begin position="637"/>
        <end position="673"/>
    </location>
</feature>
<evidence type="ECO:0000313" key="4">
    <source>
        <dbReference type="Proteomes" id="UP000237347"/>
    </source>
</evidence>
<dbReference type="Gene3D" id="2.120.10.80">
    <property type="entry name" value="Kelch-type beta propeller"/>
    <property type="match status" value="1"/>
</dbReference>
<organism evidence="3 4">
    <name type="scientific">Quercus suber</name>
    <name type="common">Cork oak</name>
    <dbReference type="NCBI Taxonomy" id="58331"/>
    <lineage>
        <taxon>Eukaryota</taxon>
        <taxon>Viridiplantae</taxon>
        <taxon>Streptophyta</taxon>
        <taxon>Embryophyta</taxon>
        <taxon>Tracheophyta</taxon>
        <taxon>Spermatophyta</taxon>
        <taxon>Magnoliopsida</taxon>
        <taxon>eudicotyledons</taxon>
        <taxon>Gunneridae</taxon>
        <taxon>Pentapetalae</taxon>
        <taxon>rosids</taxon>
        <taxon>fabids</taxon>
        <taxon>Fagales</taxon>
        <taxon>Fagaceae</taxon>
        <taxon>Quercus</taxon>
    </lineage>
</organism>
<dbReference type="InterPro" id="IPR012871">
    <property type="entry name" value="DUF1668_ORYSA"/>
</dbReference>
<keyword evidence="4" id="KW-1185">Reference proteome</keyword>
<evidence type="ECO:0000256" key="1">
    <source>
        <dbReference type="SAM" id="Coils"/>
    </source>
</evidence>
<dbReference type="Pfam" id="PF07893">
    <property type="entry name" value="DUF1668"/>
    <property type="match status" value="1"/>
</dbReference>
<feature type="compositionally biased region" description="Low complexity" evidence="2">
    <location>
        <begin position="639"/>
        <end position="654"/>
    </location>
</feature>
<keyword evidence="1" id="KW-0175">Coiled coil</keyword>
<proteinExistence type="predicted"/>
<name>A0AAW0LCM2_QUESU</name>
<dbReference type="AlphaFoldDB" id="A0AAW0LCM2"/>
<feature type="compositionally biased region" description="Basic and acidic residues" evidence="2">
    <location>
        <begin position="663"/>
        <end position="673"/>
    </location>
</feature>
<accession>A0AAW0LCM2</accession>
<gene>
    <name evidence="3" type="ORF">CFP56_002900</name>
</gene>